<evidence type="ECO:0000313" key="3">
    <source>
        <dbReference type="Proteomes" id="UP001320148"/>
    </source>
</evidence>
<keyword evidence="3" id="KW-1185">Reference proteome</keyword>
<dbReference type="RefSeq" id="WP_236888880.1">
    <property type="nucleotide sequence ID" value="NZ_AP024488.1"/>
</dbReference>
<keyword evidence="1" id="KW-1133">Transmembrane helix</keyword>
<gene>
    <name evidence="2" type="ORF">DSLASN_30880</name>
</gene>
<dbReference type="InterPro" id="IPR011322">
    <property type="entry name" value="N-reg_PII-like_a/b"/>
</dbReference>
<sequence>MTQESLVTIHTFTAPHEAHLAKAQLESSGIEAFVFDDNVVGMQPWYSHAVGGVKLRVFASDRAEALSVLGYVDPLAAREDRCPRCGSYDIDYDRNAGWRRRLMFGLMSVLLLGLPLLFRGKRWLCNVCKYSWK</sequence>
<dbReference type="SUPFAM" id="SSF54913">
    <property type="entry name" value="GlnB-like"/>
    <property type="match status" value="1"/>
</dbReference>
<organism evidence="2 3">
    <name type="scientific">Desulfoluna limicola</name>
    <dbReference type="NCBI Taxonomy" id="2810562"/>
    <lineage>
        <taxon>Bacteria</taxon>
        <taxon>Pseudomonadati</taxon>
        <taxon>Thermodesulfobacteriota</taxon>
        <taxon>Desulfobacteria</taxon>
        <taxon>Desulfobacterales</taxon>
        <taxon>Desulfolunaceae</taxon>
        <taxon>Desulfoluna</taxon>
    </lineage>
</organism>
<dbReference type="Gene3D" id="3.30.70.790">
    <property type="entry name" value="UreE, C-terminal domain"/>
    <property type="match status" value="1"/>
</dbReference>
<feature type="transmembrane region" description="Helical" evidence="1">
    <location>
        <begin position="102"/>
        <end position="118"/>
    </location>
</feature>
<keyword evidence="1" id="KW-0812">Transmembrane</keyword>
<proteinExistence type="predicted"/>
<accession>A0ABN6F6Z6</accession>
<name>A0ABN6F6Z6_9BACT</name>
<protein>
    <recommendedName>
        <fullName evidence="4">DUF2007 domain-containing protein</fullName>
    </recommendedName>
</protein>
<dbReference type="EMBL" id="AP024488">
    <property type="protein sequence ID" value="BCS97456.1"/>
    <property type="molecule type" value="Genomic_DNA"/>
</dbReference>
<evidence type="ECO:0008006" key="4">
    <source>
        <dbReference type="Google" id="ProtNLM"/>
    </source>
</evidence>
<evidence type="ECO:0000256" key="1">
    <source>
        <dbReference type="SAM" id="Phobius"/>
    </source>
</evidence>
<reference evidence="2 3" key="1">
    <citation type="submission" date="2021-02" db="EMBL/GenBank/DDBJ databases">
        <title>Complete genome of Desulfoluna sp. strain ASN36.</title>
        <authorList>
            <person name="Takahashi A."/>
            <person name="Kojima H."/>
            <person name="Fukui M."/>
        </authorList>
    </citation>
    <scope>NUCLEOTIDE SEQUENCE [LARGE SCALE GENOMIC DNA]</scope>
    <source>
        <strain evidence="2 3">ASN36</strain>
    </source>
</reference>
<keyword evidence="1" id="KW-0472">Membrane</keyword>
<evidence type="ECO:0000313" key="2">
    <source>
        <dbReference type="EMBL" id="BCS97456.1"/>
    </source>
</evidence>
<dbReference type="Proteomes" id="UP001320148">
    <property type="component" value="Chromosome"/>
</dbReference>